<dbReference type="Proteomes" id="UP001419268">
    <property type="component" value="Unassembled WGS sequence"/>
</dbReference>
<organism evidence="1 2">
    <name type="scientific">Stephania cephalantha</name>
    <dbReference type="NCBI Taxonomy" id="152367"/>
    <lineage>
        <taxon>Eukaryota</taxon>
        <taxon>Viridiplantae</taxon>
        <taxon>Streptophyta</taxon>
        <taxon>Embryophyta</taxon>
        <taxon>Tracheophyta</taxon>
        <taxon>Spermatophyta</taxon>
        <taxon>Magnoliopsida</taxon>
        <taxon>Ranunculales</taxon>
        <taxon>Menispermaceae</taxon>
        <taxon>Menispermoideae</taxon>
        <taxon>Cissampelideae</taxon>
        <taxon>Stephania</taxon>
    </lineage>
</organism>
<reference evidence="1 2" key="1">
    <citation type="submission" date="2024-01" db="EMBL/GenBank/DDBJ databases">
        <title>Genome assemblies of Stephania.</title>
        <authorList>
            <person name="Yang L."/>
        </authorList>
    </citation>
    <scope>NUCLEOTIDE SEQUENCE [LARGE SCALE GENOMIC DNA]</scope>
    <source>
        <strain evidence="1">JXDWG</strain>
        <tissue evidence="1">Leaf</tissue>
    </source>
</reference>
<evidence type="ECO:0000313" key="2">
    <source>
        <dbReference type="Proteomes" id="UP001419268"/>
    </source>
</evidence>
<sequence>MTLKVSSVCNWLCTQFLDQLLSIKEGKEFNCGATKVKAGIPISAPKTTRLSTTSEHRRSCLMSRSINRYMNLGKWYGRANTRVGVSGGQGSQ</sequence>
<dbReference type="AlphaFoldDB" id="A0AAP0ID88"/>
<accession>A0AAP0ID88</accession>
<name>A0AAP0ID88_9MAGN</name>
<evidence type="ECO:0000313" key="1">
    <source>
        <dbReference type="EMBL" id="KAK9113097.1"/>
    </source>
</evidence>
<proteinExistence type="predicted"/>
<keyword evidence="2" id="KW-1185">Reference proteome</keyword>
<protein>
    <submittedName>
        <fullName evidence="1">Uncharacterized protein</fullName>
    </submittedName>
</protein>
<comment type="caution">
    <text evidence="1">The sequence shown here is derived from an EMBL/GenBank/DDBJ whole genome shotgun (WGS) entry which is preliminary data.</text>
</comment>
<gene>
    <name evidence="1" type="ORF">Scep_020616</name>
</gene>
<dbReference type="EMBL" id="JBBNAG010000008">
    <property type="protein sequence ID" value="KAK9113097.1"/>
    <property type="molecule type" value="Genomic_DNA"/>
</dbReference>